<dbReference type="InterPro" id="IPR029058">
    <property type="entry name" value="AB_hydrolase_fold"/>
</dbReference>
<dbReference type="InterPro" id="IPR000073">
    <property type="entry name" value="AB_hydrolase_1"/>
</dbReference>
<reference evidence="4" key="2">
    <citation type="submission" date="2023-06" db="EMBL/GenBank/DDBJ databases">
        <authorList>
            <consortium name="Lawrence Berkeley National Laboratory"/>
            <person name="Haridas S."/>
            <person name="Hensen N."/>
            <person name="Bonometti L."/>
            <person name="Westerberg I."/>
            <person name="Brannstrom I.O."/>
            <person name="Guillou S."/>
            <person name="Cros-Aarteil S."/>
            <person name="Calhoun S."/>
            <person name="Kuo A."/>
            <person name="Mondo S."/>
            <person name="Pangilinan J."/>
            <person name="Riley R."/>
            <person name="Labutti K."/>
            <person name="Andreopoulos B."/>
            <person name="Lipzen A."/>
            <person name="Chen C."/>
            <person name="Yanf M."/>
            <person name="Daum C."/>
            <person name="Ng V."/>
            <person name="Clum A."/>
            <person name="Steindorff A."/>
            <person name="Ohm R."/>
            <person name="Martin F."/>
            <person name="Silar P."/>
            <person name="Natvig D."/>
            <person name="Lalanne C."/>
            <person name="Gautier V."/>
            <person name="Ament-Velasquez S.L."/>
            <person name="Kruys A."/>
            <person name="Hutchinson M.I."/>
            <person name="Powell A.J."/>
            <person name="Barry K."/>
            <person name="Miller A.N."/>
            <person name="Grigoriev I.V."/>
            <person name="Debuchy R."/>
            <person name="Gladieux P."/>
            <person name="Thoren M.H."/>
            <person name="Johannesson H."/>
        </authorList>
    </citation>
    <scope>NUCLEOTIDE SEQUENCE</scope>
    <source>
        <strain evidence="4">CBS 118394</strain>
    </source>
</reference>
<keyword evidence="2" id="KW-0732">Signal</keyword>
<feature type="signal peptide" evidence="2">
    <location>
        <begin position="1"/>
        <end position="16"/>
    </location>
</feature>
<evidence type="ECO:0000256" key="1">
    <source>
        <dbReference type="SAM" id="MobiDB-lite"/>
    </source>
</evidence>
<protein>
    <submittedName>
        <fullName evidence="4">Alpha/Beta hydrolase protein</fullName>
    </submittedName>
</protein>
<dbReference type="AlphaFoldDB" id="A0AAE0ME70"/>
<reference evidence="4" key="1">
    <citation type="journal article" date="2023" name="Mol. Phylogenet. Evol.">
        <title>Genome-scale phylogeny and comparative genomics of the fungal order Sordariales.</title>
        <authorList>
            <person name="Hensen N."/>
            <person name="Bonometti L."/>
            <person name="Westerberg I."/>
            <person name="Brannstrom I.O."/>
            <person name="Guillou S."/>
            <person name="Cros-Aarteil S."/>
            <person name="Calhoun S."/>
            <person name="Haridas S."/>
            <person name="Kuo A."/>
            <person name="Mondo S."/>
            <person name="Pangilinan J."/>
            <person name="Riley R."/>
            <person name="LaButti K."/>
            <person name="Andreopoulos B."/>
            <person name="Lipzen A."/>
            <person name="Chen C."/>
            <person name="Yan M."/>
            <person name="Daum C."/>
            <person name="Ng V."/>
            <person name="Clum A."/>
            <person name="Steindorff A."/>
            <person name="Ohm R.A."/>
            <person name="Martin F."/>
            <person name="Silar P."/>
            <person name="Natvig D.O."/>
            <person name="Lalanne C."/>
            <person name="Gautier V."/>
            <person name="Ament-Velasquez S.L."/>
            <person name="Kruys A."/>
            <person name="Hutchinson M.I."/>
            <person name="Powell A.J."/>
            <person name="Barry K."/>
            <person name="Miller A.N."/>
            <person name="Grigoriev I.V."/>
            <person name="Debuchy R."/>
            <person name="Gladieux P."/>
            <person name="Hiltunen Thoren M."/>
            <person name="Johannesson H."/>
        </authorList>
    </citation>
    <scope>NUCLEOTIDE SEQUENCE</scope>
    <source>
        <strain evidence="4">CBS 118394</strain>
    </source>
</reference>
<proteinExistence type="predicted"/>
<dbReference type="InterPro" id="IPR000639">
    <property type="entry name" value="Epox_hydrolase-like"/>
</dbReference>
<gene>
    <name evidence="4" type="ORF">B0H66DRAFT_18104</name>
</gene>
<evidence type="ECO:0000259" key="3">
    <source>
        <dbReference type="Pfam" id="PF00561"/>
    </source>
</evidence>
<dbReference type="Proteomes" id="UP001283341">
    <property type="component" value="Unassembled WGS sequence"/>
</dbReference>
<feature type="compositionally biased region" description="Low complexity" evidence="1">
    <location>
        <begin position="80"/>
        <end position="94"/>
    </location>
</feature>
<dbReference type="GO" id="GO:0016020">
    <property type="term" value="C:membrane"/>
    <property type="evidence" value="ECO:0007669"/>
    <property type="project" value="TreeGrafter"/>
</dbReference>
<feature type="chain" id="PRO_5042082714" evidence="2">
    <location>
        <begin position="17"/>
        <end position="380"/>
    </location>
</feature>
<evidence type="ECO:0000256" key="2">
    <source>
        <dbReference type="SAM" id="SignalP"/>
    </source>
</evidence>
<feature type="region of interest" description="Disordered" evidence="1">
    <location>
        <begin position="75"/>
        <end position="99"/>
    </location>
</feature>
<dbReference type="PANTHER" id="PTHR43798">
    <property type="entry name" value="MONOACYLGLYCEROL LIPASE"/>
    <property type="match status" value="1"/>
</dbReference>
<dbReference type="InterPro" id="IPR050266">
    <property type="entry name" value="AB_hydrolase_sf"/>
</dbReference>
<dbReference type="SUPFAM" id="SSF53474">
    <property type="entry name" value="alpha/beta-Hydrolases"/>
    <property type="match status" value="1"/>
</dbReference>
<dbReference type="PRINTS" id="PR00111">
    <property type="entry name" value="ABHYDROLASE"/>
</dbReference>
<feature type="domain" description="AB hydrolase-1" evidence="3">
    <location>
        <begin position="103"/>
        <end position="217"/>
    </location>
</feature>
<keyword evidence="4" id="KW-0378">Hydrolase</keyword>
<dbReference type="Pfam" id="PF00561">
    <property type="entry name" value="Abhydrolase_1"/>
    <property type="match status" value="1"/>
</dbReference>
<dbReference type="GO" id="GO:0047372">
    <property type="term" value="F:monoacylglycerol lipase activity"/>
    <property type="evidence" value="ECO:0007669"/>
    <property type="project" value="TreeGrafter"/>
</dbReference>
<comment type="caution">
    <text evidence="4">The sequence shown here is derived from an EMBL/GenBank/DDBJ whole genome shotgun (WGS) entry which is preliminary data.</text>
</comment>
<dbReference type="EMBL" id="JAUEDM010000001">
    <property type="protein sequence ID" value="KAK3329281.1"/>
    <property type="molecule type" value="Genomic_DNA"/>
</dbReference>
<name>A0AAE0ME70_9PEZI</name>
<sequence>MKVFFLSLLFASLLLSSPSPVLVSAIKTSPSPTVDDGPFPADLNGSNFTYPWPVKLYRFTSQGRQLEMAFMDVPAKATPSKEPSQPSQPSNKGNNKNKKNTKTVVLLHGRNFCAATWQETASVLSAAGYRVIIPDQIGFCKSSKPGAAYQFSLHQLALNTRGLLETLLGGATESSAVAVTIIGHSMGGMLAARYALMYPSQTTALVLVNPIGLEDWKALGVPYQSIDDTALAERASNYASIRAYEQATYYPGREWTQAYDVWVRMLANIYAGSKAEAFALTQARVVDMVLTQPVVYEFPLIKAPPRGTLLLVGLKDNTAIGKQWSLPEVQARLGHYDVLGKQAATAIPNCTLVEFSDLGHAPQIQEPARFHGALLDWLEG</sequence>
<dbReference type="GO" id="GO:0046464">
    <property type="term" value="P:acylglycerol catabolic process"/>
    <property type="evidence" value="ECO:0007669"/>
    <property type="project" value="TreeGrafter"/>
</dbReference>
<dbReference type="PRINTS" id="PR00412">
    <property type="entry name" value="EPOXHYDRLASE"/>
</dbReference>
<evidence type="ECO:0000313" key="5">
    <source>
        <dbReference type="Proteomes" id="UP001283341"/>
    </source>
</evidence>
<dbReference type="PANTHER" id="PTHR43798:SF33">
    <property type="entry name" value="HYDROLASE, PUTATIVE (AFU_ORTHOLOGUE AFUA_2G14860)-RELATED"/>
    <property type="match status" value="1"/>
</dbReference>
<keyword evidence="5" id="KW-1185">Reference proteome</keyword>
<evidence type="ECO:0000313" key="4">
    <source>
        <dbReference type="EMBL" id="KAK3329281.1"/>
    </source>
</evidence>
<organism evidence="4 5">
    <name type="scientific">Apodospora peruviana</name>
    <dbReference type="NCBI Taxonomy" id="516989"/>
    <lineage>
        <taxon>Eukaryota</taxon>
        <taxon>Fungi</taxon>
        <taxon>Dikarya</taxon>
        <taxon>Ascomycota</taxon>
        <taxon>Pezizomycotina</taxon>
        <taxon>Sordariomycetes</taxon>
        <taxon>Sordariomycetidae</taxon>
        <taxon>Sordariales</taxon>
        <taxon>Lasiosphaeriaceae</taxon>
        <taxon>Apodospora</taxon>
    </lineage>
</organism>
<accession>A0AAE0ME70</accession>
<dbReference type="Gene3D" id="3.40.50.1820">
    <property type="entry name" value="alpha/beta hydrolase"/>
    <property type="match status" value="1"/>
</dbReference>